<dbReference type="STRING" id="105351.A0A401KE55"/>
<evidence type="ECO:0008006" key="4">
    <source>
        <dbReference type="Google" id="ProtNLM"/>
    </source>
</evidence>
<protein>
    <recommendedName>
        <fullName evidence="4">7alpha-cephem-methoxylase P8 chain</fullName>
    </recommendedName>
</protein>
<sequence>MPIPGGINTSTTATVASIDPQDDTVKAKIQYLAKDDQHQHVKPYYLHFQYDTDIPPTNTAADDRIVPIHNARNLDLPSKEMLLEYGFTQLHLECPLAPEEYYYDKKVEEVLYPQYKSLARSLFPDAARVEVLEHATRKRHPLWLTEGVERHELDTNQPSDYVHIDMTASSAAKCSIKQFNIHPKTYSRFIVVKFHPISLWKPIRGPVYDFPITVCDRRTVDYASQTTAMDIVARDYVNENTRIYYDENHKWYYWHGLQADEVIAFVQADSQAENSAGVPHTAFRDPRNSDTTQLRESIEARIFVYFD</sequence>
<dbReference type="PANTHER" id="PTHR34598">
    <property type="entry name" value="BLL6449 PROTEIN"/>
    <property type="match status" value="1"/>
</dbReference>
<dbReference type="PANTHER" id="PTHR34598:SF3">
    <property type="entry name" value="OXIDOREDUCTASE AN1597"/>
    <property type="match status" value="1"/>
</dbReference>
<dbReference type="Proteomes" id="UP000286921">
    <property type="component" value="Unassembled WGS sequence"/>
</dbReference>
<reference evidence="2 3" key="1">
    <citation type="submission" date="2016-09" db="EMBL/GenBank/DDBJ databases">
        <title>Aspergillus awamori IFM 58123T.</title>
        <authorList>
            <person name="Kusuya Y."/>
            <person name="Shimizu M."/>
            <person name="Takahashi H."/>
            <person name="Yaguchi T."/>
        </authorList>
    </citation>
    <scope>NUCLEOTIDE SEQUENCE [LARGE SCALE GENOMIC DNA]</scope>
    <source>
        <strain evidence="2 3">IFM 58123</strain>
    </source>
</reference>
<dbReference type="GO" id="GO:0016491">
    <property type="term" value="F:oxidoreductase activity"/>
    <property type="evidence" value="ECO:0007669"/>
    <property type="project" value="InterPro"/>
</dbReference>
<organism evidence="2 3">
    <name type="scientific">Aspergillus awamori</name>
    <name type="common">Black koji mold</name>
    <dbReference type="NCBI Taxonomy" id="105351"/>
    <lineage>
        <taxon>Eukaryota</taxon>
        <taxon>Fungi</taxon>
        <taxon>Dikarya</taxon>
        <taxon>Ascomycota</taxon>
        <taxon>Pezizomycotina</taxon>
        <taxon>Eurotiomycetes</taxon>
        <taxon>Eurotiomycetidae</taxon>
        <taxon>Eurotiales</taxon>
        <taxon>Aspergillaceae</taxon>
        <taxon>Aspergillus</taxon>
    </lineage>
</organism>
<proteinExistence type="inferred from homology"/>
<comment type="similarity">
    <text evidence="1">Belongs to the asaB hydroxylase/desaturase family.</text>
</comment>
<comment type="caution">
    <text evidence="2">The sequence shown here is derived from an EMBL/GenBank/DDBJ whole genome shotgun (WGS) entry which is preliminary data.</text>
</comment>
<gene>
    <name evidence="2" type="ORF">AAWM_00468</name>
</gene>
<evidence type="ECO:0000313" key="3">
    <source>
        <dbReference type="Proteomes" id="UP000286921"/>
    </source>
</evidence>
<dbReference type="NCBIfam" id="NF041278">
    <property type="entry name" value="CmcJ_NvfI_EfuI"/>
    <property type="match status" value="1"/>
</dbReference>
<evidence type="ECO:0000256" key="1">
    <source>
        <dbReference type="ARBA" id="ARBA00023604"/>
    </source>
</evidence>
<keyword evidence="3" id="KW-1185">Reference proteome</keyword>
<dbReference type="EMBL" id="BDHI01000001">
    <property type="protein sequence ID" value="GCB17583.1"/>
    <property type="molecule type" value="Genomic_DNA"/>
</dbReference>
<dbReference type="AlphaFoldDB" id="A0A401KE55"/>
<name>A0A401KE55_ASPAW</name>
<accession>A0A401KE55</accession>
<dbReference type="InterPro" id="IPR044053">
    <property type="entry name" value="AsaB-like"/>
</dbReference>
<evidence type="ECO:0000313" key="2">
    <source>
        <dbReference type="EMBL" id="GCB17583.1"/>
    </source>
</evidence>